<feature type="compositionally biased region" description="Acidic residues" evidence="2">
    <location>
        <begin position="421"/>
        <end position="436"/>
    </location>
</feature>
<evidence type="ECO:0000256" key="1">
    <source>
        <dbReference type="ARBA" id="ARBA00038283"/>
    </source>
</evidence>
<dbReference type="SUPFAM" id="SSF46785">
    <property type="entry name" value="Winged helix' DNA-binding domain"/>
    <property type="match status" value="2"/>
</dbReference>
<dbReference type="InterPro" id="IPR000525">
    <property type="entry name" value="Initiator_Rep_WH1"/>
</dbReference>
<dbReference type="RefSeq" id="WP_068912254.1">
    <property type="nucleotide sequence ID" value="NZ_FNPK01000035.1"/>
</dbReference>
<name>A0A1H3N321_9GAMM</name>
<dbReference type="GO" id="GO:0003887">
    <property type="term" value="F:DNA-directed DNA polymerase activity"/>
    <property type="evidence" value="ECO:0007669"/>
    <property type="project" value="InterPro"/>
</dbReference>
<evidence type="ECO:0000313" key="5">
    <source>
        <dbReference type="Proteomes" id="UP000199035"/>
    </source>
</evidence>
<evidence type="ECO:0000313" key="4">
    <source>
        <dbReference type="EMBL" id="SDY82885.1"/>
    </source>
</evidence>
<keyword evidence="5" id="KW-1185">Reference proteome</keyword>
<sequence length="436" mass="51415">MLLMYGYKIVTTEFGLKSTELIKPSSRRVQYTDLVATRNDMTTANYSYEANEEKLVYCAMVAVRKNELNKNMRFDPDELITISAANFGELISEKDLDKDVVTASELYEIHRYGEKALQRVYDSYKPKVMLIKKKDDPTPIKVPMIIYCHYSKETKCMQIRFAREFYNYFYNLINPTGMTHSFSTHQIRYVMRMRSNYAMRIYRILNSELWKAESLGIQQIHDISLERLRFALDIEDKYKLIDNLKSRVLNVAKTQINKLSNLEIDYETIKNGKFVVGIRFTYKMKEEHRNLIFQRIIDRLKEKHLKNAIPYSDDGSHFKDKERVKYIKPVTKLSSKQITVLVNCDVFLNDYGCFLGDLDTITAKKTMRSLLTNKLDILNDHKLIDLDYYFWIQAKRNMNIFKKDASEDNMAEHEDKNIADSDMDEILDPAEDQLPF</sequence>
<evidence type="ECO:0000256" key="2">
    <source>
        <dbReference type="SAM" id="MobiDB-lite"/>
    </source>
</evidence>
<dbReference type="Pfam" id="PF01051">
    <property type="entry name" value="Rep3_N"/>
    <property type="match status" value="1"/>
</dbReference>
<accession>A0A1H3N321</accession>
<dbReference type="GO" id="GO:0006270">
    <property type="term" value="P:DNA replication initiation"/>
    <property type="evidence" value="ECO:0007669"/>
    <property type="project" value="InterPro"/>
</dbReference>
<dbReference type="InterPro" id="IPR036390">
    <property type="entry name" value="WH_DNA-bd_sf"/>
</dbReference>
<organism evidence="4 5">
    <name type="scientific">Acinetobacter kyonggiensis</name>
    <dbReference type="NCBI Taxonomy" id="595670"/>
    <lineage>
        <taxon>Bacteria</taxon>
        <taxon>Pseudomonadati</taxon>
        <taxon>Pseudomonadota</taxon>
        <taxon>Gammaproteobacteria</taxon>
        <taxon>Moraxellales</taxon>
        <taxon>Moraxellaceae</taxon>
        <taxon>Acinetobacter</taxon>
    </lineage>
</organism>
<dbReference type="InterPro" id="IPR036388">
    <property type="entry name" value="WH-like_DNA-bd_sf"/>
</dbReference>
<reference evidence="5" key="1">
    <citation type="submission" date="2016-10" db="EMBL/GenBank/DDBJ databases">
        <authorList>
            <person name="Varghese N."/>
            <person name="Submissions S."/>
        </authorList>
    </citation>
    <scope>NUCLEOTIDE SEQUENCE [LARGE SCALE GENOMIC DNA]</scope>
    <source>
        <strain evidence="5">ANC 5109</strain>
    </source>
</reference>
<gene>
    <name evidence="4" type="ORF">SAMN05421643_1357</name>
</gene>
<dbReference type="AlphaFoldDB" id="A0A1H3N321"/>
<comment type="similarity">
    <text evidence="1">Belongs to the initiator RepB protein family.</text>
</comment>
<dbReference type="Pfam" id="PF21205">
    <property type="entry name" value="Rep3_C"/>
    <property type="match status" value="1"/>
</dbReference>
<dbReference type="Proteomes" id="UP000199035">
    <property type="component" value="Unassembled WGS sequence"/>
</dbReference>
<feature type="domain" description="Initiator Rep protein WH1" evidence="3">
    <location>
        <begin position="35"/>
        <end position="205"/>
    </location>
</feature>
<dbReference type="STRING" id="595670.SAMN05421643_1357"/>
<dbReference type="EMBL" id="FNPK01000035">
    <property type="protein sequence ID" value="SDY82885.1"/>
    <property type="molecule type" value="Genomic_DNA"/>
</dbReference>
<proteinExistence type="inferred from homology"/>
<dbReference type="Gene3D" id="1.10.10.10">
    <property type="entry name" value="Winged helix-like DNA-binding domain superfamily/Winged helix DNA-binding domain"/>
    <property type="match status" value="2"/>
</dbReference>
<evidence type="ECO:0000259" key="3">
    <source>
        <dbReference type="Pfam" id="PF01051"/>
    </source>
</evidence>
<feature type="region of interest" description="Disordered" evidence="2">
    <location>
        <begin position="411"/>
        <end position="436"/>
    </location>
</feature>
<protein>
    <submittedName>
        <fullName evidence="4">Initiator Replication protein</fullName>
    </submittedName>
</protein>